<proteinExistence type="predicted"/>
<gene>
    <name evidence="2" type="ORF">NEQG_00119</name>
</gene>
<feature type="transmembrane region" description="Helical" evidence="1">
    <location>
        <begin position="15"/>
        <end position="34"/>
    </location>
</feature>
<evidence type="ECO:0000313" key="3">
    <source>
        <dbReference type="Proteomes" id="UP000002872"/>
    </source>
</evidence>
<dbReference type="VEuPathDB" id="MicrosporidiaDB:NEQG_00119"/>
<accession>I3EJF2</accession>
<sequence length="105" mass="11748">MRIKLLSDLVNNMNIASRLYIITSGIIIGVINGLGSTSGVYKLNAWNILLGLLKSKNKSIIKYMITVGIINRIETELIKENRRISAYTPIIKKVDGIIKNKSYVI</sequence>
<dbReference type="Proteomes" id="UP000002872">
    <property type="component" value="Unassembled WGS sequence"/>
</dbReference>
<evidence type="ECO:0000313" key="2">
    <source>
        <dbReference type="EMBL" id="EIJ89349.1"/>
    </source>
</evidence>
<keyword evidence="3" id="KW-1185">Reference proteome</keyword>
<protein>
    <submittedName>
        <fullName evidence="2">Uncharacterized protein</fullName>
    </submittedName>
</protein>
<dbReference type="EMBL" id="GL870876">
    <property type="protein sequence ID" value="EIJ89349.1"/>
    <property type="molecule type" value="Genomic_DNA"/>
</dbReference>
<dbReference type="AlphaFoldDB" id="I3EJF2"/>
<dbReference type="InParanoid" id="I3EJF2"/>
<keyword evidence="1" id="KW-1133">Transmembrane helix</keyword>
<keyword evidence="1" id="KW-0472">Membrane</keyword>
<keyword evidence="1" id="KW-0812">Transmembrane</keyword>
<name>I3EJF2_NEMP3</name>
<evidence type="ECO:0000256" key="1">
    <source>
        <dbReference type="SAM" id="Phobius"/>
    </source>
</evidence>
<dbReference type="HOGENOM" id="CLU_2237284_0_0_1"/>
<organism evidence="2 3">
    <name type="scientific">Nematocida parisii (strain ERTm3)</name>
    <name type="common">Nematode killer fungus</name>
    <dbReference type="NCBI Taxonomy" id="935791"/>
    <lineage>
        <taxon>Eukaryota</taxon>
        <taxon>Fungi</taxon>
        <taxon>Fungi incertae sedis</taxon>
        <taxon>Microsporidia</taxon>
        <taxon>Nematocida</taxon>
    </lineage>
</organism>
<reference evidence="2" key="1">
    <citation type="submission" date="2011-01" db="EMBL/GenBank/DDBJ databases">
        <title>The Genome Sequence of Nematocida parisii strain ERTm3.</title>
        <authorList>
            <consortium name="The Broad Institute Genome Sequencing Platform"/>
            <consortium name="The Broad Institute Genome Sequencing Center for Infectious Disease"/>
            <person name="Cuomo C."/>
            <person name="Troemel E."/>
            <person name="Young S.K."/>
            <person name="Zeng Q."/>
            <person name="Gargeya S."/>
            <person name="Fitzgerald M."/>
            <person name="Haas B."/>
            <person name="Abouelleil A."/>
            <person name="Alvarado L."/>
            <person name="Arachchi H.M."/>
            <person name="Berlin A."/>
            <person name="Chapman S.B."/>
            <person name="Gearin G."/>
            <person name="Goldberg J."/>
            <person name="Griggs A."/>
            <person name="Gujja S."/>
            <person name="Hansen M."/>
            <person name="Heiman D."/>
            <person name="Howarth C."/>
            <person name="Larimer J."/>
            <person name="Lui A."/>
            <person name="MacDonald P.J.P."/>
            <person name="McCowen C."/>
            <person name="Montmayeur A."/>
            <person name="Murphy C."/>
            <person name="Neiman D."/>
            <person name="Pearson M."/>
            <person name="Priest M."/>
            <person name="Roberts A."/>
            <person name="Saif S."/>
            <person name="Shea T."/>
            <person name="Sisk P."/>
            <person name="Stolte C."/>
            <person name="Sykes S."/>
            <person name="Wortman J."/>
            <person name="Nusbaum C."/>
            <person name="Birren B."/>
        </authorList>
    </citation>
    <scope>NUCLEOTIDE SEQUENCE</scope>
    <source>
        <strain evidence="2">ERTm3</strain>
    </source>
</reference>